<sequence length="85" mass="9577">MSSASTAVILHGNAPERRWQEVVEQRMAAIRSEQERLARAERCLGPFLTCTRGHPAEECPCLRDGIDRQLDEGAWTSDPLWTKIA</sequence>
<accession>A0A4R4YGT8</accession>
<keyword evidence="2" id="KW-1185">Reference proteome</keyword>
<evidence type="ECO:0000313" key="1">
    <source>
        <dbReference type="EMBL" id="TDD44068.1"/>
    </source>
</evidence>
<proteinExistence type="predicted"/>
<organism evidence="1 2">
    <name type="scientific">Saccharopolyspora elongata</name>
    <dbReference type="NCBI Taxonomy" id="2530387"/>
    <lineage>
        <taxon>Bacteria</taxon>
        <taxon>Bacillati</taxon>
        <taxon>Actinomycetota</taxon>
        <taxon>Actinomycetes</taxon>
        <taxon>Pseudonocardiales</taxon>
        <taxon>Pseudonocardiaceae</taxon>
        <taxon>Saccharopolyspora</taxon>
    </lineage>
</organism>
<dbReference type="EMBL" id="SMKW01000035">
    <property type="protein sequence ID" value="TDD44068.1"/>
    <property type="molecule type" value="Genomic_DNA"/>
</dbReference>
<protein>
    <submittedName>
        <fullName evidence="1">Uncharacterized protein</fullName>
    </submittedName>
</protein>
<comment type="caution">
    <text evidence="1">The sequence shown here is derived from an EMBL/GenBank/DDBJ whole genome shotgun (WGS) entry which is preliminary data.</text>
</comment>
<reference evidence="1 2" key="1">
    <citation type="submission" date="2019-03" db="EMBL/GenBank/DDBJ databases">
        <title>Draft genome sequences of novel Actinobacteria.</title>
        <authorList>
            <person name="Sahin N."/>
            <person name="Ay H."/>
            <person name="Saygin H."/>
        </authorList>
    </citation>
    <scope>NUCLEOTIDE SEQUENCE [LARGE SCALE GENOMIC DNA]</scope>
    <source>
        <strain evidence="1 2">7K502</strain>
    </source>
</reference>
<dbReference type="OrthoDB" id="9802039at2"/>
<evidence type="ECO:0000313" key="2">
    <source>
        <dbReference type="Proteomes" id="UP000294947"/>
    </source>
</evidence>
<name>A0A4R4YGT8_9PSEU</name>
<gene>
    <name evidence="1" type="ORF">E1288_24635</name>
</gene>
<dbReference type="RefSeq" id="WP_132488943.1">
    <property type="nucleotide sequence ID" value="NZ_SMKW01000035.1"/>
</dbReference>
<dbReference type="AlphaFoldDB" id="A0A4R4YGT8"/>
<dbReference type="Proteomes" id="UP000294947">
    <property type="component" value="Unassembled WGS sequence"/>
</dbReference>